<feature type="region of interest" description="Disordered" evidence="2">
    <location>
        <begin position="401"/>
        <end position="422"/>
    </location>
</feature>
<dbReference type="GO" id="GO:0005814">
    <property type="term" value="C:centriole"/>
    <property type="evidence" value="ECO:0007669"/>
    <property type="project" value="TreeGrafter"/>
</dbReference>
<evidence type="ECO:0000256" key="2">
    <source>
        <dbReference type="SAM" id="MobiDB-lite"/>
    </source>
</evidence>
<evidence type="ECO:0000313" key="4">
    <source>
        <dbReference type="Proteomes" id="UP000594262"/>
    </source>
</evidence>
<feature type="coiled-coil region" evidence="1">
    <location>
        <begin position="630"/>
        <end position="664"/>
    </location>
</feature>
<dbReference type="EnsemblMetazoa" id="CLYHEMT012539.1">
    <property type="protein sequence ID" value="CLYHEMP012539.1"/>
    <property type="gene ID" value="CLYHEMG012539"/>
</dbReference>
<dbReference type="AlphaFoldDB" id="A0A7M5V707"/>
<evidence type="ECO:0000256" key="1">
    <source>
        <dbReference type="SAM" id="Coils"/>
    </source>
</evidence>
<keyword evidence="4" id="KW-1185">Reference proteome</keyword>
<feature type="coiled-coil region" evidence="1">
    <location>
        <begin position="544"/>
        <end position="596"/>
    </location>
</feature>
<dbReference type="GO" id="GO:0007099">
    <property type="term" value="P:centriole replication"/>
    <property type="evidence" value="ECO:0007669"/>
    <property type="project" value="TreeGrafter"/>
</dbReference>
<feature type="region of interest" description="Disordered" evidence="2">
    <location>
        <begin position="1"/>
        <end position="21"/>
    </location>
</feature>
<dbReference type="OrthoDB" id="5973780at2759"/>
<dbReference type="GO" id="GO:0045931">
    <property type="term" value="P:positive regulation of mitotic cell cycle"/>
    <property type="evidence" value="ECO:0007669"/>
    <property type="project" value="TreeGrafter"/>
</dbReference>
<feature type="coiled-coil region" evidence="1">
    <location>
        <begin position="155"/>
        <end position="317"/>
    </location>
</feature>
<keyword evidence="1" id="KW-0175">Coiled coil</keyword>
<dbReference type="PANTHER" id="PTHR46725:SF1">
    <property type="entry name" value="COILED-COIL DOMAIN-CONTAINING PROTEIN 57"/>
    <property type="match status" value="1"/>
</dbReference>
<evidence type="ECO:0000313" key="3">
    <source>
        <dbReference type="EnsemblMetazoa" id="CLYHEMP012539.1"/>
    </source>
</evidence>
<dbReference type="GO" id="GO:0007020">
    <property type="term" value="P:microtubule nucleation"/>
    <property type="evidence" value="ECO:0007669"/>
    <property type="project" value="TreeGrafter"/>
</dbReference>
<reference evidence="3" key="1">
    <citation type="submission" date="2021-01" db="UniProtKB">
        <authorList>
            <consortium name="EnsemblMetazoa"/>
        </authorList>
    </citation>
    <scope>IDENTIFICATION</scope>
</reference>
<name>A0A7M5V707_9CNID</name>
<dbReference type="GO" id="GO:0060271">
    <property type="term" value="P:cilium assembly"/>
    <property type="evidence" value="ECO:0007669"/>
    <property type="project" value="TreeGrafter"/>
</dbReference>
<dbReference type="PANTHER" id="PTHR46725">
    <property type="entry name" value="COILED-COIL DOMAIN-CONTAINING PROTEIN 57"/>
    <property type="match status" value="1"/>
</dbReference>
<feature type="compositionally biased region" description="Basic and acidic residues" evidence="2">
    <location>
        <begin position="1"/>
        <end position="20"/>
    </location>
</feature>
<dbReference type="InterPro" id="IPR042481">
    <property type="entry name" value="CCDC57"/>
</dbReference>
<proteinExistence type="predicted"/>
<dbReference type="GO" id="GO:0034451">
    <property type="term" value="C:centriolar satellite"/>
    <property type="evidence" value="ECO:0007669"/>
    <property type="project" value="TreeGrafter"/>
</dbReference>
<accession>A0A7M5V707</accession>
<protein>
    <submittedName>
        <fullName evidence="3">Uncharacterized protein</fullName>
    </submittedName>
</protein>
<feature type="region of interest" description="Disordered" evidence="2">
    <location>
        <begin position="731"/>
        <end position="759"/>
    </location>
</feature>
<sequence length="833" mass="98196">MDDVNKQKEVVQREKEDLQHHYQSRLKGYQDEVNNFYFRKDHEVEKEKIAYENLKKELENKIRSIEEDSAFQHQKVLHEFEETSKVKENEQKRIIEEKDSQIYSYQLKLKMIGREMDMLRSSTIKIEGSMEENKTKTSQLERSLKHKQWELEDCLNMKNLQIQELENTKTQFEKNLFDTEKRLSETTHDKEKMLNEKNEMISKLKHAMEEMESVMRNEHTEKDKLFQEMEMKFQHFQWNKNDLVKDKDMTIKSLENRNEELYSKLNAESELRSKESVSTKLQLEELRSSEGALQQEKDHLRDQVNRLTKDLEVSIERENILQKSKVDMEVEWRKRLETRENQIYHQHEELIRNLKTSKDEVSNELKVQKEENLQQEQLLRILQSDKNKALKVLQNNGIDANKVFSGDSPTHEEEASERDLLQQNEQLRDVIKEMRLEMEQLIQHDEPTRGNQDDDNHQALREKITELEKENEKLVLKLEEANKSKKPPSGSPKSVPVDFSNQRELREHLKELNETICYLRNEKVQLSAFLTSKDAKIRHLHKTILQSEQEKQDLLLQLENMKYNQRSHDQLDHQAIKTMKDRISELELQLEESQSQAQAYFKGALERNLDATQISKKLSQSKFKGLGANSEDQNAVIDTLRKEMKNLKEKLRSAVERIKSLGIERQKLIDVGNRLRAQIQQAKTTHQEEEVPANNKLATHENNEYTSTLQQLRHQGVTRENVHVHINNQSALSSLDGTRTPPVRDTDRGMTSPPLNITSSENSSLREVWKLLEEGSHISIPSSIEVEKDELMIAGKPLERQQKSTLSVRNVAIKLPASKKKQQRNIRNYNERS</sequence>
<feature type="coiled-coil region" evidence="1">
    <location>
        <begin position="344"/>
        <end position="378"/>
    </location>
</feature>
<dbReference type="Proteomes" id="UP000594262">
    <property type="component" value="Unplaced"/>
</dbReference>
<organism evidence="3 4">
    <name type="scientific">Clytia hemisphaerica</name>
    <dbReference type="NCBI Taxonomy" id="252671"/>
    <lineage>
        <taxon>Eukaryota</taxon>
        <taxon>Metazoa</taxon>
        <taxon>Cnidaria</taxon>
        <taxon>Hydrozoa</taxon>
        <taxon>Hydroidolina</taxon>
        <taxon>Leptothecata</taxon>
        <taxon>Obeliida</taxon>
        <taxon>Clytiidae</taxon>
        <taxon>Clytia</taxon>
    </lineage>
</organism>
<dbReference type="GO" id="GO:0005876">
    <property type="term" value="C:spindle microtubule"/>
    <property type="evidence" value="ECO:0007669"/>
    <property type="project" value="TreeGrafter"/>
</dbReference>
<feature type="compositionally biased region" description="Basic and acidic residues" evidence="2">
    <location>
        <begin position="409"/>
        <end position="422"/>
    </location>
</feature>